<gene>
    <name evidence="5" type="ORF">METZ01_LOCUS183761</name>
</gene>
<keyword evidence="2" id="KW-0238">DNA-binding</keyword>
<dbReference type="GO" id="GO:0003677">
    <property type="term" value="F:DNA binding"/>
    <property type="evidence" value="ECO:0007669"/>
    <property type="project" value="UniProtKB-KW"/>
</dbReference>
<evidence type="ECO:0000313" key="5">
    <source>
        <dbReference type="EMBL" id="SVB30907.1"/>
    </source>
</evidence>
<dbReference type="GO" id="GO:0006310">
    <property type="term" value="P:DNA recombination"/>
    <property type="evidence" value="ECO:0007669"/>
    <property type="project" value="UniProtKB-KW"/>
</dbReference>
<evidence type="ECO:0000256" key="3">
    <source>
        <dbReference type="ARBA" id="ARBA00023172"/>
    </source>
</evidence>
<organism evidence="5">
    <name type="scientific">marine metagenome</name>
    <dbReference type="NCBI Taxonomy" id="408172"/>
    <lineage>
        <taxon>unclassified sequences</taxon>
        <taxon>metagenomes</taxon>
        <taxon>ecological metagenomes</taxon>
    </lineage>
</organism>
<feature type="domain" description="Tyr recombinase" evidence="4">
    <location>
        <begin position="56"/>
        <end position="245"/>
    </location>
</feature>
<dbReference type="AlphaFoldDB" id="A0A382D015"/>
<accession>A0A382D015</accession>
<evidence type="ECO:0000259" key="4">
    <source>
        <dbReference type="PROSITE" id="PS51898"/>
    </source>
</evidence>
<sequence length="272" mass="29822">VIERFKADMAEAQKSPQTIKNALNVLRPILDAAIRDGALVKNPVDDVKSSGVRLSSRARFESAETIVALAETMDDASGLHVLFAAFTGLRAGECAALRVSDLDLLRSRVTVRESVSEVHGRIVFTTTKNHSARSVAIPRFLCERLATHLELRGVARDPKGMVFTSPDGSVLRHSNFYRRVFKPAVNAFGLNGFRFHDLRHTCAAMLIQQGAHPRAIMERLGHSSIKVTLDTYGHLFPALDEALTEGLDEQFQNAISNDARPARGLSELPLSA</sequence>
<dbReference type="Pfam" id="PF00589">
    <property type="entry name" value="Phage_integrase"/>
    <property type="match status" value="1"/>
</dbReference>
<feature type="non-terminal residue" evidence="5">
    <location>
        <position position="1"/>
    </location>
</feature>
<name>A0A382D015_9ZZZZ</name>
<dbReference type="SUPFAM" id="SSF56349">
    <property type="entry name" value="DNA breaking-rejoining enzymes"/>
    <property type="match status" value="1"/>
</dbReference>
<keyword evidence="3" id="KW-0233">DNA recombination</keyword>
<dbReference type="InterPro" id="IPR050090">
    <property type="entry name" value="Tyrosine_recombinase_XerCD"/>
</dbReference>
<dbReference type="InterPro" id="IPR011010">
    <property type="entry name" value="DNA_brk_join_enz"/>
</dbReference>
<dbReference type="InterPro" id="IPR002104">
    <property type="entry name" value="Integrase_catalytic"/>
</dbReference>
<evidence type="ECO:0000256" key="1">
    <source>
        <dbReference type="ARBA" id="ARBA00008857"/>
    </source>
</evidence>
<dbReference type="Gene3D" id="1.10.150.130">
    <property type="match status" value="1"/>
</dbReference>
<reference evidence="5" key="1">
    <citation type="submission" date="2018-05" db="EMBL/GenBank/DDBJ databases">
        <authorList>
            <person name="Lanie J.A."/>
            <person name="Ng W.-L."/>
            <person name="Kazmierczak K.M."/>
            <person name="Andrzejewski T.M."/>
            <person name="Davidsen T.M."/>
            <person name="Wayne K.J."/>
            <person name="Tettelin H."/>
            <person name="Glass J.I."/>
            <person name="Rusch D."/>
            <person name="Podicherti R."/>
            <person name="Tsui H.-C.T."/>
            <person name="Winkler M.E."/>
        </authorList>
    </citation>
    <scope>NUCLEOTIDE SEQUENCE</scope>
</reference>
<dbReference type="GO" id="GO:0015074">
    <property type="term" value="P:DNA integration"/>
    <property type="evidence" value="ECO:0007669"/>
    <property type="project" value="InterPro"/>
</dbReference>
<dbReference type="PROSITE" id="PS51898">
    <property type="entry name" value="TYR_RECOMBINASE"/>
    <property type="match status" value="1"/>
</dbReference>
<protein>
    <recommendedName>
        <fullName evidence="4">Tyr recombinase domain-containing protein</fullName>
    </recommendedName>
</protein>
<dbReference type="EMBL" id="UINC01036634">
    <property type="protein sequence ID" value="SVB30907.1"/>
    <property type="molecule type" value="Genomic_DNA"/>
</dbReference>
<proteinExistence type="inferred from homology"/>
<dbReference type="CDD" id="cd01189">
    <property type="entry name" value="INT_ICEBs1_C_like"/>
    <property type="match status" value="1"/>
</dbReference>
<dbReference type="InterPro" id="IPR010998">
    <property type="entry name" value="Integrase_recombinase_N"/>
</dbReference>
<evidence type="ECO:0000256" key="2">
    <source>
        <dbReference type="ARBA" id="ARBA00023125"/>
    </source>
</evidence>
<dbReference type="PANTHER" id="PTHR30349:SF64">
    <property type="entry name" value="PROPHAGE INTEGRASE INTD-RELATED"/>
    <property type="match status" value="1"/>
</dbReference>
<dbReference type="PANTHER" id="PTHR30349">
    <property type="entry name" value="PHAGE INTEGRASE-RELATED"/>
    <property type="match status" value="1"/>
</dbReference>
<dbReference type="InterPro" id="IPR013762">
    <property type="entry name" value="Integrase-like_cat_sf"/>
</dbReference>
<dbReference type="Gene3D" id="1.10.443.10">
    <property type="entry name" value="Intergrase catalytic core"/>
    <property type="match status" value="1"/>
</dbReference>
<comment type="similarity">
    <text evidence="1">Belongs to the 'phage' integrase family.</text>
</comment>